<reference evidence="2" key="1">
    <citation type="journal article" date="2023" name="Front. Mar. Sci.">
        <title>A new Merluccius polli reference genome to investigate the effects of global change in West African waters.</title>
        <authorList>
            <person name="Mateo J.L."/>
            <person name="Blanco-Fernandez C."/>
            <person name="Garcia-Vazquez E."/>
            <person name="Machado-Schiaffino G."/>
        </authorList>
    </citation>
    <scope>NUCLEOTIDE SEQUENCE</scope>
    <source>
        <strain evidence="2">C29</strain>
        <tissue evidence="2">Fin</tissue>
    </source>
</reference>
<evidence type="ECO:0000313" key="2">
    <source>
        <dbReference type="EMBL" id="KAK0133036.1"/>
    </source>
</evidence>
<accession>A0AA47NP32</accession>
<comment type="caution">
    <text evidence="2">The sequence shown here is derived from an EMBL/GenBank/DDBJ whole genome shotgun (WGS) entry which is preliminary data.</text>
</comment>
<gene>
    <name evidence="2" type="ORF">N1851_031595</name>
</gene>
<sequence length="126" mass="13626">MSPGRRATHGSSSASPRTRPGIRPGQGFVPQQAAEPDTLIVGVSAIRDIRDPPSTASTHYDFTDEMKKQEVVATCICVYDAQPTLFTTPGTCAPPTCRQAAPPQAIKWRNRVPHTNGSIDSSPEYY</sequence>
<protein>
    <submittedName>
        <fullName evidence="2">Uncharacterized protein</fullName>
    </submittedName>
</protein>
<dbReference type="Proteomes" id="UP001174136">
    <property type="component" value="Unassembled WGS sequence"/>
</dbReference>
<proteinExistence type="predicted"/>
<organism evidence="2 3">
    <name type="scientific">Merluccius polli</name>
    <name type="common">Benguela hake</name>
    <name type="synonym">Merluccius cadenati</name>
    <dbReference type="NCBI Taxonomy" id="89951"/>
    <lineage>
        <taxon>Eukaryota</taxon>
        <taxon>Metazoa</taxon>
        <taxon>Chordata</taxon>
        <taxon>Craniata</taxon>
        <taxon>Vertebrata</taxon>
        <taxon>Euteleostomi</taxon>
        <taxon>Actinopterygii</taxon>
        <taxon>Neopterygii</taxon>
        <taxon>Teleostei</taxon>
        <taxon>Neoteleostei</taxon>
        <taxon>Acanthomorphata</taxon>
        <taxon>Zeiogadaria</taxon>
        <taxon>Gadariae</taxon>
        <taxon>Gadiformes</taxon>
        <taxon>Gadoidei</taxon>
        <taxon>Merlucciidae</taxon>
        <taxon>Merluccius</taxon>
    </lineage>
</organism>
<dbReference type="EMBL" id="JAOPHQ010006030">
    <property type="protein sequence ID" value="KAK0133036.1"/>
    <property type="molecule type" value="Genomic_DNA"/>
</dbReference>
<evidence type="ECO:0000256" key="1">
    <source>
        <dbReference type="SAM" id="MobiDB-lite"/>
    </source>
</evidence>
<feature type="region of interest" description="Disordered" evidence="1">
    <location>
        <begin position="1"/>
        <end position="37"/>
    </location>
</feature>
<name>A0AA47NP32_MERPO</name>
<evidence type="ECO:0000313" key="3">
    <source>
        <dbReference type="Proteomes" id="UP001174136"/>
    </source>
</evidence>
<dbReference type="AlphaFoldDB" id="A0AA47NP32"/>
<keyword evidence="3" id="KW-1185">Reference proteome</keyword>